<dbReference type="EMBL" id="CM056742">
    <property type="protein sequence ID" value="KAJ8679333.1"/>
    <property type="molecule type" value="Genomic_DNA"/>
</dbReference>
<sequence length="309" mass="34482">MIQFNLGFLNDQPDVLRDDESVRGKREPDNVAVIDSIFNIPISAIKQTSVAAKNLSPENSATIDSVLKIPVTTLEAVSDLIKNRRPITTVSPNSAISTSPSVIRAARRYDLKISEELVKKAALQREHQRLYNEQLRRQRFEQQRQHTRRTHELIIEADARDNNKPYHRDPFGFSALHRYIIVGQRGHGDGHVYQYTSPKKIQVAVVQDASSTRPTPTQIASSSTASSTTNANRAGKSAATIYAVREVIDESANTFSWPAWFGILNALSQEQPVRRGKFILGTEPPPPNKPLRKNNVPSEIETNGNDIDG</sequence>
<evidence type="ECO:0000313" key="2">
    <source>
        <dbReference type="Proteomes" id="UP001239111"/>
    </source>
</evidence>
<evidence type="ECO:0000313" key="1">
    <source>
        <dbReference type="EMBL" id="KAJ8679333.1"/>
    </source>
</evidence>
<dbReference type="Proteomes" id="UP001239111">
    <property type="component" value="Chromosome 2"/>
</dbReference>
<name>A0ACC2P8B9_9HYME</name>
<accession>A0ACC2P8B9</accession>
<gene>
    <name evidence="1" type="ORF">QAD02_015120</name>
</gene>
<keyword evidence="2" id="KW-1185">Reference proteome</keyword>
<protein>
    <submittedName>
        <fullName evidence="1">Uncharacterized protein</fullName>
    </submittedName>
</protein>
<reference evidence="1" key="1">
    <citation type="submission" date="2023-04" db="EMBL/GenBank/DDBJ databases">
        <title>A chromosome-level genome assembly of the parasitoid wasp Eretmocerus hayati.</title>
        <authorList>
            <person name="Zhong Y."/>
            <person name="Liu S."/>
            <person name="Liu Y."/>
        </authorList>
    </citation>
    <scope>NUCLEOTIDE SEQUENCE</scope>
    <source>
        <strain evidence="1">ZJU_SS_LIU_2023</strain>
    </source>
</reference>
<organism evidence="1 2">
    <name type="scientific">Eretmocerus hayati</name>
    <dbReference type="NCBI Taxonomy" id="131215"/>
    <lineage>
        <taxon>Eukaryota</taxon>
        <taxon>Metazoa</taxon>
        <taxon>Ecdysozoa</taxon>
        <taxon>Arthropoda</taxon>
        <taxon>Hexapoda</taxon>
        <taxon>Insecta</taxon>
        <taxon>Pterygota</taxon>
        <taxon>Neoptera</taxon>
        <taxon>Endopterygota</taxon>
        <taxon>Hymenoptera</taxon>
        <taxon>Apocrita</taxon>
        <taxon>Proctotrupomorpha</taxon>
        <taxon>Chalcidoidea</taxon>
        <taxon>Aphelinidae</taxon>
        <taxon>Aphelininae</taxon>
        <taxon>Eretmocerus</taxon>
    </lineage>
</organism>
<proteinExistence type="predicted"/>
<comment type="caution">
    <text evidence="1">The sequence shown here is derived from an EMBL/GenBank/DDBJ whole genome shotgun (WGS) entry which is preliminary data.</text>
</comment>